<dbReference type="GO" id="GO:0016799">
    <property type="term" value="F:hydrolase activity, hydrolyzing N-glycosyl compounds"/>
    <property type="evidence" value="ECO:0007669"/>
    <property type="project" value="InterPro"/>
</dbReference>
<dbReference type="Gene3D" id="3.90.245.10">
    <property type="entry name" value="Ribonucleoside hydrolase-like"/>
    <property type="match status" value="1"/>
</dbReference>
<evidence type="ECO:0000256" key="1">
    <source>
        <dbReference type="SAM" id="MobiDB-lite"/>
    </source>
</evidence>
<evidence type="ECO:0000313" key="2">
    <source>
        <dbReference type="EMBL" id="CAG8960597.1"/>
    </source>
</evidence>
<keyword evidence="3" id="KW-1185">Reference proteome</keyword>
<dbReference type="OrthoDB" id="2564527at2759"/>
<comment type="caution">
    <text evidence="2">The sequence shown here is derived from an EMBL/GenBank/DDBJ whole genome shotgun (WGS) entry which is preliminary data.</text>
</comment>
<gene>
    <name evidence="2" type="ORF">HYFRA_00013421</name>
</gene>
<dbReference type="SUPFAM" id="SSF53590">
    <property type="entry name" value="Nucleoside hydrolase"/>
    <property type="match status" value="1"/>
</dbReference>
<dbReference type="AlphaFoldDB" id="A0A9N9LBV2"/>
<sequence length="514" mass="58063">MSSSSDAGSQPFAEETPPGLTEEEMFAEETPPGLTEEERGVYQTLYQVRKDRKNSRIPKHVPRVIVITDIAKDYDDLVAMILLKELHRLRLIKLLGFVVNLQPTKTRSKYARGALNTLGLYDMPVAWGEKATEANDVAPYEFESEFNAKKCTFLSLHEEKDSDDPNVIESGIKFMEKIVSDSTFNDITFLLISSLSDMATLVQRTQARNRMRHYGSDSDDENESELLAELMENPSTRLNLDTLDEMKGRKQGTLAKYIRRVVLQGGFTPTFDPDTQEYNLENDQSANNKTDSASAQFVHKFLAVNDVPAIVYNKWAASACGFPQKLFVDLRDTGHILGHHLYERQEVQDLKYYEDARLPETRFQGKTQEDFLKTKTNWYELHPEGDGTPIPVEKEVLQYVKIILYDVLAALDTAGKDVRDALEVLQPATGRGKDGKQHLNWDGTVGPSEDYPIEFHWYWQLRVHNHQAVGGPPEGLSLDATPNVPNMQLAISALLKGALTRAVEEGHGHVDEYI</sequence>
<proteinExistence type="predicted"/>
<name>A0A9N9LBV2_9HELO</name>
<accession>A0A9N9LBV2</accession>
<reference evidence="2" key="1">
    <citation type="submission" date="2021-07" db="EMBL/GenBank/DDBJ databases">
        <authorList>
            <person name="Durling M."/>
        </authorList>
    </citation>
    <scope>NUCLEOTIDE SEQUENCE</scope>
</reference>
<dbReference type="EMBL" id="CAJVRL010000100">
    <property type="protein sequence ID" value="CAG8960597.1"/>
    <property type="molecule type" value="Genomic_DNA"/>
</dbReference>
<protein>
    <submittedName>
        <fullName evidence="2">Uncharacterized protein</fullName>
    </submittedName>
</protein>
<evidence type="ECO:0000313" key="3">
    <source>
        <dbReference type="Proteomes" id="UP000696280"/>
    </source>
</evidence>
<dbReference type="Proteomes" id="UP000696280">
    <property type="component" value="Unassembled WGS sequence"/>
</dbReference>
<dbReference type="InterPro" id="IPR036452">
    <property type="entry name" value="Ribo_hydro-like"/>
</dbReference>
<organism evidence="2 3">
    <name type="scientific">Hymenoscyphus fraxineus</name>
    <dbReference type="NCBI Taxonomy" id="746836"/>
    <lineage>
        <taxon>Eukaryota</taxon>
        <taxon>Fungi</taxon>
        <taxon>Dikarya</taxon>
        <taxon>Ascomycota</taxon>
        <taxon>Pezizomycotina</taxon>
        <taxon>Leotiomycetes</taxon>
        <taxon>Helotiales</taxon>
        <taxon>Helotiaceae</taxon>
        <taxon>Hymenoscyphus</taxon>
    </lineage>
</organism>
<feature type="region of interest" description="Disordered" evidence="1">
    <location>
        <begin position="1"/>
        <end position="35"/>
    </location>
</feature>